<proteinExistence type="predicted"/>
<dbReference type="GO" id="GO:0016301">
    <property type="term" value="F:kinase activity"/>
    <property type="evidence" value="ECO:0007669"/>
    <property type="project" value="UniProtKB-KW"/>
</dbReference>
<comment type="caution">
    <text evidence="2">The sequence shown here is derived from an EMBL/GenBank/DDBJ whole genome shotgun (WGS) entry which is preliminary data.</text>
</comment>
<protein>
    <submittedName>
        <fullName evidence="2">Phosphotransferases/inositol or phosphatidylinositol kinase</fullName>
    </submittedName>
</protein>
<feature type="compositionally biased region" description="Polar residues" evidence="1">
    <location>
        <begin position="586"/>
        <end position="596"/>
    </location>
</feature>
<organism evidence="2 3">
    <name type="scientific">Anaeramoeba ignava</name>
    <name type="common">Anaerobic marine amoeba</name>
    <dbReference type="NCBI Taxonomy" id="1746090"/>
    <lineage>
        <taxon>Eukaryota</taxon>
        <taxon>Metamonada</taxon>
        <taxon>Anaeramoebidae</taxon>
        <taxon>Anaeramoeba</taxon>
    </lineage>
</organism>
<dbReference type="EMBL" id="JAPDFW010000063">
    <property type="protein sequence ID" value="KAJ5076092.1"/>
    <property type="molecule type" value="Genomic_DNA"/>
</dbReference>
<evidence type="ECO:0000313" key="2">
    <source>
        <dbReference type="EMBL" id="KAJ5076092.1"/>
    </source>
</evidence>
<feature type="region of interest" description="Disordered" evidence="1">
    <location>
        <begin position="23"/>
        <end position="63"/>
    </location>
</feature>
<reference evidence="2" key="1">
    <citation type="submission" date="2022-10" db="EMBL/GenBank/DDBJ databases">
        <title>Novel sulphate-reducing endosymbionts in the free-living metamonad Anaeramoeba.</title>
        <authorList>
            <person name="Jerlstrom-Hultqvist J."/>
            <person name="Cepicka I."/>
            <person name="Gallot-Lavallee L."/>
            <person name="Salas-Leiva D."/>
            <person name="Curtis B.A."/>
            <person name="Zahonova K."/>
            <person name="Pipaliya S."/>
            <person name="Dacks J."/>
            <person name="Roger A.J."/>
        </authorList>
    </citation>
    <scope>NUCLEOTIDE SEQUENCE</scope>
    <source>
        <strain evidence="2">BMAN</strain>
    </source>
</reference>
<gene>
    <name evidence="2" type="ORF">M0811_06954</name>
</gene>
<feature type="region of interest" description="Disordered" evidence="1">
    <location>
        <begin position="565"/>
        <end position="632"/>
    </location>
</feature>
<keyword evidence="2" id="KW-0808">Transferase</keyword>
<dbReference type="InterPro" id="IPR046805">
    <property type="entry name" value="Tra1_ring"/>
</dbReference>
<name>A0A9Q0RDF6_ANAIG</name>
<feature type="compositionally biased region" description="Polar residues" evidence="1">
    <location>
        <begin position="603"/>
        <end position="622"/>
    </location>
</feature>
<feature type="compositionally biased region" description="Low complexity" evidence="1">
    <location>
        <begin position="565"/>
        <end position="585"/>
    </location>
</feature>
<keyword evidence="2" id="KW-0418">Kinase</keyword>
<keyword evidence="3" id="KW-1185">Reference proteome</keyword>
<dbReference type="InterPro" id="IPR016024">
    <property type="entry name" value="ARM-type_fold"/>
</dbReference>
<dbReference type="SUPFAM" id="SSF48371">
    <property type="entry name" value="ARM repeat"/>
    <property type="match status" value="3"/>
</dbReference>
<evidence type="ECO:0000256" key="1">
    <source>
        <dbReference type="SAM" id="MobiDB-lite"/>
    </source>
</evidence>
<dbReference type="Pfam" id="PF20206">
    <property type="entry name" value="Tra1_ring"/>
    <property type="match status" value="1"/>
</dbReference>
<dbReference type="Proteomes" id="UP001149090">
    <property type="component" value="Unassembled WGS sequence"/>
</dbReference>
<sequence>MEIKMKIKIKIKNENQNINNQNINNQNINNQNQNNQNNQNLNQNLNQNENNQNNQNQNNINIKNPKLSTQIGVTFYRELGLIFSMIDIKFHKKFFALNLESLLDSFIKYTEPETVMKSFFVDKDSFAELSNLVFNYISQHHNDKSNFENPKVLFAYKFFEFFLSSIESFEENVQQKLFQSNFTRIIPKIIRRSFTLTQKTKFSMHFLKFLTMIFSTLKKYKKLHNYLLNFIPSILEICSYFSPHSQEMHLECIRLLLSIPLQIPMIIPYLLPFFEQLAHGLNSNSEEIAEMSLKIVDYFIENIQLKFLFDKIGLIEEQFAQALIRHLDSVSPKLSARALSIVSKIGSWNRRFLYSKVHRFESKKPFKYERSGLEFALHFPDISNNTSQNLCIKFDECIEISIEILENGIDDETKLSAFQLLKNCLFGLIGKISLSAKDSNSNSPNSQLGTEQYYNTQDPNTTIRDNFQNEGDDIIVKKFVSFWHKVDHTTKILIKNIMAALFKTYSNPLFQPQSKHLIDLLITVLFQMVLITKKHNLSLWRNDLDQKKSGNQTESNLEKKMSISIDSLSDQSSNSESLSSSILDSRTQSPFNNNPLNKHHKSNSPINIHDPSNPSIFKTPNPSVKREADTKPEIQIQKYKNHNRKATETFQKMSSPFVISESILQILRDPKCEQTGIELIYKYIEIIKKLGSEIVFSDFINNFMNQAVHYCYLPAIQCKSVGCQIISIFCSTLDPFVIVENYLNIVNGLLSVIENSPKDSSFVLYQKAKSTLIQVISKLLDIYSIEQQDNPLQRNPQNISNSDLFPGNEKFTKIPLDKMDNEEDYPSNEIEMEIEIWEESNNQDQINPFAKNMQTPIICENLLLLLFQEVFSPNEAIGKTCQEIIEKFYPQNETLFTNIISKFSSQFYSENKFLGDNFLYKVSASQTRILNAISFIMRISPQSLSDTSINFLLNLVHYTLLLFQNKVVYIYDDQDIQGQLFQFYNEKYNFQKEKLDPNKDWRKIPHPNYKSSRNQKSLMKATINFLSQIILSKILVSPTQQKIKNRIVYALFSLISHENKRIVQYCNFRLENIISEQLISLSNFEMILTIHYEFLQKNPENFFIFLSAVQKLSKLFSGILQPKFGSILIDYMKNFYHSKAKSKTIAWLITTIMNIFEFIPNQSFIQDLKDITLHFQEKIKGIMREQIQKSLENYANKYPYYFIDYFLDSVISGENEKEIALFVSIFTNQKSSKLREYLLENCEKFMERGFRRNVPSEHPNHIPHQPFSSYPARMKNLQKSFSILLSLYHFSPQKTLQKTELMDGIIQYWKVLRNRLKPQKSSQNYWNVFEHENLLHSLSKILVTYFKYKRNTKLLFLLSKYFQERRIADDRFLRDFFFVTLPTICTTEVKNEIIQHFLDKLENKPNISVSKVSLVLKAVYIPLLKSEKGENPNNTISQSVPFILEKLFALLKNRQTDPQVALQYNQKEDTNDLISQILQIIYLLFNAYPNLLGNDFRNAIFNFAIEQTQNRNITVRKNAYCVIVYHFDLYYRREDQGEITKTYQYLIRELRTFPGKAIMRIVSDFTMRISMEKSSAVDYSKQIPNWILILKWELSHDYDAVYSNSEIYKIILENQHFFYQYQTLFVLPLIRFFKILHDSENEIIRIIRTIIIWKKRAIKDQETEKQETQPTQKEDTQIPNTKNFQRNIFAKKHLNTQIFNRITEVLIYFSLTNKKLADGCLDLLRKCSRYWKDKQISVKHIFTVSNNFIVSNEMRSHVGSQILFMNTKRHPYSMIVENGDDFLKLLQDSLPVHQTDLLIYGSKLMKNLLMPILSSEIFPQSSSKLTEQQLTEIAEKMKYVAFYMGASFLSQIMRSDWREVSIFGVSIFFRTTYPFFPNLLDQHLKNIFSIFEYCVKMHAGDSSRTQIYNENQRKNILNNIRDSFFMLSFRLHDYPQIRKKFFLLINKLLTRSAEVELLRDIVGVIQTWMIRGETNENINPETNHDFEDPFITLEISKNQKQTGWEKCHKYIQLVLSPEEKIMFMHSFVVLYSNVFDISIRQLILDILLQVSKDEKLKSSREFFQQMFMYGLVSEDKATRKHFFNIIHGIMPKYPLRERVVHVITRKEWKPKIFPFWIRHILKLTIQCADMKSKLVYSFSSESIYFSSQTEQQQRERQKRSSRSILNLLTKLDQNLESIELRLLLEPLIDLLDKDPRFTQALWPNFFWQIWESILDSNEERQEIAKSLIDLMLEEPTHISPELSKSILEGFFLCQPKIFIPIEKLKLLSEYFKEWHIVTSLMEEHNPQFVNLYTTPRDIGDKQERDEMNTELSIMYHKLGEWDFLYGLWDSISANENTKEGIFFAKHGMWENAQISFAKSLEKRVFITKPAARQ</sequence>
<accession>A0A9Q0RDF6</accession>
<dbReference type="Pfam" id="PF20175">
    <property type="entry name" value="Tra1_central"/>
    <property type="match status" value="1"/>
</dbReference>
<evidence type="ECO:0000313" key="3">
    <source>
        <dbReference type="Proteomes" id="UP001149090"/>
    </source>
</evidence>
<dbReference type="InterPro" id="IPR046807">
    <property type="entry name" value="Tra1_central"/>
</dbReference>